<evidence type="ECO:0000256" key="6">
    <source>
        <dbReference type="ARBA" id="ARBA00044137"/>
    </source>
</evidence>
<evidence type="ECO:0000256" key="8">
    <source>
        <dbReference type="PIRSR" id="PIRSR000429-1"/>
    </source>
</evidence>
<dbReference type="GO" id="GO:0003985">
    <property type="term" value="F:acetyl-CoA C-acetyltransferase activity"/>
    <property type="evidence" value="ECO:0007669"/>
    <property type="project" value="UniProtKB-EC"/>
</dbReference>
<dbReference type="Proteomes" id="UP000242699">
    <property type="component" value="Unassembled WGS sequence"/>
</dbReference>
<dbReference type="InterPro" id="IPR002155">
    <property type="entry name" value="Thiolase"/>
</dbReference>
<accession>A0A2T2WTN9</accession>
<feature type="domain" description="Thiolase N-terminal" evidence="10">
    <location>
        <begin position="4"/>
        <end position="269"/>
    </location>
</feature>
<dbReference type="InterPro" id="IPR020617">
    <property type="entry name" value="Thiolase_C"/>
</dbReference>
<feature type="active site" description="Proton acceptor" evidence="8">
    <location>
        <position position="356"/>
    </location>
</feature>
<evidence type="ECO:0000256" key="9">
    <source>
        <dbReference type="RuleBase" id="RU003557"/>
    </source>
</evidence>
<evidence type="ECO:0000256" key="7">
    <source>
        <dbReference type="ARBA" id="ARBA00051550"/>
    </source>
</evidence>
<name>A0A2T2WTN9_9FIRM</name>
<comment type="pathway">
    <text evidence="2">Lipid metabolism.</text>
</comment>
<organism evidence="12 13">
    <name type="scientific">Sulfobacillus benefaciens</name>
    <dbReference type="NCBI Taxonomy" id="453960"/>
    <lineage>
        <taxon>Bacteria</taxon>
        <taxon>Bacillati</taxon>
        <taxon>Bacillota</taxon>
        <taxon>Clostridia</taxon>
        <taxon>Eubacteriales</taxon>
        <taxon>Clostridiales Family XVII. Incertae Sedis</taxon>
        <taxon>Sulfobacillus</taxon>
    </lineage>
</organism>
<reference evidence="12 13" key="1">
    <citation type="journal article" date="2014" name="BMC Genomics">
        <title>Comparison of environmental and isolate Sulfobacillus genomes reveals diverse carbon, sulfur, nitrogen, and hydrogen metabolisms.</title>
        <authorList>
            <person name="Justice N.B."/>
            <person name="Norman A."/>
            <person name="Brown C.T."/>
            <person name="Singh A."/>
            <person name="Thomas B.C."/>
            <person name="Banfield J.F."/>
        </authorList>
    </citation>
    <scope>NUCLEOTIDE SEQUENCE [LARGE SCALE GENOMIC DNA]</scope>
    <source>
        <strain evidence="12">AMDSBA1</strain>
    </source>
</reference>
<feature type="domain" description="Thiolase C-terminal" evidence="11">
    <location>
        <begin position="278"/>
        <end position="399"/>
    </location>
</feature>
<dbReference type="PANTHER" id="PTHR43853">
    <property type="entry name" value="3-KETOACYL-COA THIOLASE, PEROXISOMAL"/>
    <property type="match status" value="1"/>
</dbReference>
<dbReference type="CDD" id="cd00751">
    <property type="entry name" value="thiolase"/>
    <property type="match status" value="1"/>
</dbReference>
<dbReference type="InterPro" id="IPR016039">
    <property type="entry name" value="Thiolase-like"/>
</dbReference>
<evidence type="ECO:0000256" key="3">
    <source>
        <dbReference type="ARBA" id="ARBA00010982"/>
    </source>
</evidence>
<comment type="similarity">
    <text evidence="3 9">Belongs to the thiolase-like superfamily. Thiolase family.</text>
</comment>
<dbReference type="InterPro" id="IPR020615">
    <property type="entry name" value="Thiolase_acyl_enz_int_AS"/>
</dbReference>
<dbReference type="GO" id="GO:0005737">
    <property type="term" value="C:cytoplasm"/>
    <property type="evidence" value="ECO:0007669"/>
    <property type="project" value="UniProtKB-SubCell"/>
</dbReference>
<comment type="subcellular location">
    <subcellularLocation>
        <location evidence="1">Cytoplasm</location>
    </subcellularLocation>
</comment>
<dbReference type="Pfam" id="PF00108">
    <property type="entry name" value="Thiolase_N"/>
    <property type="match status" value="1"/>
</dbReference>
<dbReference type="PIRSF" id="PIRSF000429">
    <property type="entry name" value="Ac-CoA_Ac_transf"/>
    <property type="match status" value="1"/>
</dbReference>
<dbReference type="Pfam" id="PF02803">
    <property type="entry name" value="Thiolase_C"/>
    <property type="match status" value="1"/>
</dbReference>
<keyword evidence="5 9" id="KW-0012">Acyltransferase</keyword>
<evidence type="ECO:0000256" key="1">
    <source>
        <dbReference type="ARBA" id="ARBA00004496"/>
    </source>
</evidence>
<dbReference type="EMBL" id="PXYT01000052">
    <property type="protein sequence ID" value="PSR25619.1"/>
    <property type="molecule type" value="Genomic_DNA"/>
</dbReference>
<dbReference type="GO" id="GO:0010124">
    <property type="term" value="P:phenylacetate catabolic process"/>
    <property type="evidence" value="ECO:0007669"/>
    <property type="project" value="TreeGrafter"/>
</dbReference>
<gene>
    <name evidence="12" type="ORF">C7B43_16375</name>
</gene>
<evidence type="ECO:0000256" key="2">
    <source>
        <dbReference type="ARBA" id="ARBA00005189"/>
    </source>
</evidence>
<keyword evidence="4 9" id="KW-0808">Transferase</keyword>
<dbReference type="GO" id="GO:0006635">
    <property type="term" value="P:fatty acid beta-oxidation"/>
    <property type="evidence" value="ECO:0007669"/>
    <property type="project" value="TreeGrafter"/>
</dbReference>
<evidence type="ECO:0000259" key="11">
    <source>
        <dbReference type="Pfam" id="PF02803"/>
    </source>
</evidence>
<sequence>MREVVIVTAKRTPIGRHRGVLKDVRPDDLAALVLKTVINDIGLDPVQVDDVLLGAANQAGEDNRNVARMALLLAGFPVTVPGATMNRLCGSSLEAVNRGYQAIYSGEADIIIAGGVESMTRAPFVLPKPDTGFANGNRELYDTTIGWRMINPRMQAQYYPYSMGETAENLAEKFHIGRQAQDAWAFDSHRKAVAAQNEGLFDDEIIPVPVENPKTHEITQVTRDEHPRADTSLEKLARLNPAFRQEGTVTAGNSSGINDGAAAVVLMEAHEAQRRNLEPLAYIRGTGVAGVDPAIMGYGPVPATQKALSRHGWKLDEIEEVELNEAFAAQVLAVLHDLPFAPEIVNRQGGAIALGHPLGASGARILTTLLHGMKRHGSKKGVATMCIGVGQGITTLVERP</sequence>
<comment type="caution">
    <text evidence="12">The sequence shown here is derived from an EMBL/GenBank/DDBJ whole genome shotgun (WGS) entry which is preliminary data.</text>
</comment>
<feature type="active site" description="Acyl-thioester intermediate" evidence="8">
    <location>
        <position position="89"/>
    </location>
</feature>
<dbReference type="NCBIfam" id="TIGR01930">
    <property type="entry name" value="AcCoA-C-Actrans"/>
    <property type="match status" value="1"/>
</dbReference>
<evidence type="ECO:0000313" key="12">
    <source>
        <dbReference type="EMBL" id="PSR25619.1"/>
    </source>
</evidence>
<comment type="catalytic activity">
    <reaction evidence="7">
        <text>2 acetyl-CoA = acetoacetyl-CoA + CoA</text>
        <dbReference type="Rhea" id="RHEA:21036"/>
        <dbReference type="ChEBI" id="CHEBI:57286"/>
        <dbReference type="ChEBI" id="CHEBI:57287"/>
        <dbReference type="ChEBI" id="CHEBI:57288"/>
        <dbReference type="EC" id="2.3.1.9"/>
    </reaction>
</comment>
<dbReference type="FunFam" id="3.40.47.10:FF:000010">
    <property type="entry name" value="Acetyl-CoA acetyltransferase (Thiolase)"/>
    <property type="match status" value="1"/>
</dbReference>
<dbReference type="PANTHER" id="PTHR43853:SF2">
    <property type="entry name" value="3-OXOADIPYL-COA_3-OXO-5,6-DEHYDROSUBERYL-COA THIOLASE"/>
    <property type="match status" value="1"/>
</dbReference>
<dbReference type="SUPFAM" id="SSF53901">
    <property type="entry name" value="Thiolase-like"/>
    <property type="match status" value="2"/>
</dbReference>
<protein>
    <recommendedName>
        <fullName evidence="6">Acetyl-CoA acetyltransferase</fullName>
    </recommendedName>
</protein>
<dbReference type="Gene3D" id="3.40.47.10">
    <property type="match status" value="1"/>
</dbReference>
<evidence type="ECO:0000313" key="13">
    <source>
        <dbReference type="Proteomes" id="UP000242699"/>
    </source>
</evidence>
<evidence type="ECO:0000256" key="5">
    <source>
        <dbReference type="ARBA" id="ARBA00023315"/>
    </source>
</evidence>
<feature type="active site" description="Proton acceptor" evidence="8">
    <location>
        <position position="386"/>
    </location>
</feature>
<evidence type="ECO:0000259" key="10">
    <source>
        <dbReference type="Pfam" id="PF00108"/>
    </source>
</evidence>
<dbReference type="AlphaFoldDB" id="A0A2T2WTN9"/>
<dbReference type="PROSITE" id="PS00737">
    <property type="entry name" value="THIOLASE_2"/>
    <property type="match status" value="1"/>
</dbReference>
<evidence type="ECO:0000256" key="4">
    <source>
        <dbReference type="ARBA" id="ARBA00022679"/>
    </source>
</evidence>
<proteinExistence type="inferred from homology"/>
<dbReference type="InterPro" id="IPR020613">
    <property type="entry name" value="Thiolase_CS"/>
</dbReference>
<dbReference type="InterPro" id="IPR050215">
    <property type="entry name" value="Thiolase-like_sf_Thiolase"/>
</dbReference>
<dbReference type="InterPro" id="IPR020616">
    <property type="entry name" value="Thiolase_N"/>
</dbReference>
<dbReference type="PROSITE" id="PS00098">
    <property type="entry name" value="THIOLASE_1"/>
    <property type="match status" value="1"/>
</dbReference>